<dbReference type="RefSeq" id="WP_226175244.1">
    <property type="nucleotide sequence ID" value="NZ_JAJADR010000002.1"/>
</dbReference>
<protein>
    <recommendedName>
        <fullName evidence="4">YcxB family protein</fullName>
    </recommendedName>
</protein>
<keyword evidence="1" id="KW-0812">Transmembrane</keyword>
<evidence type="ECO:0000313" key="3">
    <source>
        <dbReference type="Proteomes" id="UP001165296"/>
    </source>
</evidence>
<feature type="transmembrane region" description="Helical" evidence="1">
    <location>
        <begin position="78"/>
        <end position="97"/>
    </location>
</feature>
<accession>A0ABS8ASB9</accession>
<feature type="transmembrane region" description="Helical" evidence="1">
    <location>
        <begin position="55"/>
        <end position="72"/>
    </location>
</feature>
<sequence>MPTLSTSTLSAPIQVAPAAVSFADYQAIHQEQQRRRYPEQPASKSVASESWKMKAWRWVLVGAALFTVFSLVRPKQLVGWLILYAISTVLGLLHQWWKYRQAYRQLPDKQQATGFSAEPKGVTVTQAGRSRFFRWTDFYSIQQVPGWVLLYTSVEHCYYLKLSLVQPPATAADIERLLVAQDVAPTTELA</sequence>
<dbReference type="EMBL" id="JAJADR010000002">
    <property type="protein sequence ID" value="MCB2408309.1"/>
    <property type="molecule type" value="Genomic_DNA"/>
</dbReference>
<proteinExistence type="predicted"/>
<organism evidence="2 3">
    <name type="scientific">Hymenobacter lucidus</name>
    <dbReference type="NCBI Taxonomy" id="2880930"/>
    <lineage>
        <taxon>Bacteria</taxon>
        <taxon>Pseudomonadati</taxon>
        <taxon>Bacteroidota</taxon>
        <taxon>Cytophagia</taxon>
        <taxon>Cytophagales</taxon>
        <taxon>Hymenobacteraceae</taxon>
        <taxon>Hymenobacter</taxon>
    </lineage>
</organism>
<comment type="caution">
    <text evidence="2">The sequence shown here is derived from an EMBL/GenBank/DDBJ whole genome shotgun (WGS) entry which is preliminary data.</text>
</comment>
<dbReference type="Proteomes" id="UP001165296">
    <property type="component" value="Unassembled WGS sequence"/>
</dbReference>
<gene>
    <name evidence="2" type="ORF">LGH74_10000</name>
</gene>
<keyword evidence="3" id="KW-1185">Reference proteome</keyword>
<evidence type="ECO:0008006" key="4">
    <source>
        <dbReference type="Google" id="ProtNLM"/>
    </source>
</evidence>
<keyword evidence="1" id="KW-1133">Transmembrane helix</keyword>
<evidence type="ECO:0000256" key="1">
    <source>
        <dbReference type="SAM" id="Phobius"/>
    </source>
</evidence>
<name>A0ABS8ASB9_9BACT</name>
<reference evidence="2" key="1">
    <citation type="submission" date="2021-10" db="EMBL/GenBank/DDBJ databases">
        <authorList>
            <person name="Dean J.D."/>
            <person name="Kim M.K."/>
            <person name="Newey C.N."/>
            <person name="Stoker T.S."/>
            <person name="Thompson D.W."/>
            <person name="Grose J.H."/>
        </authorList>
    </citation>
    <scope>NUCLEOTIDE SEQUENCE</scope>
    <source>
        <strain evidence="2">BT178</strain>
    </source>
</reference>
<keyword evidence="1" id="KW-0472">Membrane</keyword>
<evidence type="ECO:0000313" key="2">
    <source>
        <dbReference type="EMBL" id="MCB2408309.1"/>
    </source>
</evidence>